<reference evidence="5" key="1">
    <citation type="journal article" date="2019" name="Int. J. Syst. Evol. Microbiol.">
        <title>The Global Catalogue of Microorganisms (GCM) 10K type strain sequencing project: providing services to taxonomists for standard genome sequencing and annotation.</title>
        <authorList>
            <consortium name="The Broad Institute Genomics Platform"/>
            <consortium name="The Broad Institute Genome Sequencing Center for Infectious Disease"/>
            <person name="Wu L."/>
            <person name="Ma J."/>
        </authorList>
    </citation>
    <scope>NUCLEOTIDE SEQUENCE [LARGE SCALE GENOMIC DNA]</scope>
    <source>
        <strain evidence="5">CCUG 51308</strain>
    </source>
</reference>
<accession>A0ABW2IKS0</accession>
<dbReference type="InterPro" id="IPR027385">
    <property type="entry name" value="Beta-barrel_OMP"/>
</dbReference>
<evidence type="ECO:0000313" key="5">
    <source>
        <dbReference type="Proteomes" id="UP001596492"/>
    </source>
</evidence>
<evidence type="ECO:0000313" key="4">
    <source>
        <dbReference type="EMBL" id="MFC7291508.1"/>
    </source>
</evidence>
<dbReference type="SUPFAM" id="SSF56925">
    <property type="entry name" value="OMPA-like"/>
    <property type="match status" value="1"/>
</dbReference>
<dbReference type="EMBL" id="JBHTBR010000004">
    <property type="protein sequence ID" value="MFC7291508.1"/>
    <property type="molecule type" value="Genomic_DNA"/>
</dbReference>
<keyword evidence="1 2" id="KW-0732">Signal</keyword>
<protein>
    <submittedName>
        <fullName evidence="4">Porin family protein</fullName>
    </submittedName>
</protein>
<proteinExistence type="predicted"/>
<dbReference type="Gene3D" id="2.40.160.20">
    <property type="match status" value="1"/>
</dbReference>
<evidence type="ECO:0000256" key="1">
    <source>
        <dbReference type="ARBA" id="ARBA00022729"/>
    </source>
</evidence>
<dbReference type="Pfam" id="PF13505">
    <property type="entry name" value="OMP_b-brl"/>
    <property type="match status" value="1"/>
</dbReference>
<name>A0ABW2IKS0_9PROT</name>
<evidence type="ECO:0000256" key="2">
    <source>
        <dbReference type="SAM" id="SignalP"/>
    </source>
</evidence>
<sequence length="206" mass="21643">MKTIIAGAAISALTLTGVANAQAVEDTGPYIQGGYSYLEMEPDGIDDGVGTSAITARGGWQITPMFGIEADITTGIDDGEFDYNVDEDNFEIDRNNDGDLDDIIAESSDIGLNYLLGAYGTMQVPVTDRFGVHARAGVAYVDLDATVPLIGDVAAVNVEDSASGPAVGAGITYDVTESLELRGDYTYYSLEDTDTHAGAVVLGYKF</sequence>
<evidence type="ECO:0000259" key="3">
    <source>
        <dbReference type="Pfam" id="PF13505"/>
    </source>
</evidence>
<organism evidence="4 5">
    <name type="scientific">Hirschia litorea</name>
    <dbReference type="NCBI Taxonomy" id="1199156"/>
    <lineage>
        <taxon>Bacteria</taxon>
        <taxon>Pseudomonadati</taxon>
        <taxon>Pseudomonadota</taxon>
        <taxon>Alphaproteobacteria</taxon>
        <taxon>Hyphomonadales</taxon>
        <taxon>Hyphomonadaceae</taxon>
        <taxon>Hirschia</taxon>
    </lineage>
</organism>
<dbReference type="RefSeq" id="WP_382166740.1">
    <property type="nucleotide sequence ID" value="NZ_JBHTBR010000004.1"/>
</dbReference>
<dbReference type="InterPro" id="IPR011250">
    <property type="entry name" value="OMP/PagP_B-barrel"/>
</dbReference>
<feature type="domain" description="Outer membrane protein beta-barrel" evidence="3">
    <location>
        <begin position="10"/>
        <end position="206"/>
    </location>
</feature>
<feature type="chain" id="PRO_5047461895" evidence="2">
    <location>
        <begin position="22"/>
        <end position="206"/>
    </location>
</feature>
<gene>
    <name evidence="4" type="ORF">ACFQS8_07770</name>
</gene>
<feature type="signal peptide" evidence="2">
    <location>
        <begin position="1"/>
        <end position="21"/>
    </location>
</feature>
<keyword evidence="5" id="KW-1185">Reference proteome</keyword>
<comment type="caution">
    <text evidence="4">The sequence shown here is derived from an EMBL/GenBank/DDBJ whole genome shotgun (WGS) entry which is preliminary data.</text>
</comment>
<dbReference type="Proteomes" id="UP001596492">
    <property type="component" value="Unassembled WGS sequence"/>
</dbReference>